<name>A0ABR0NML8_GOSAR</name>
<keyword evidence="2" id="KW-1185">Reference proteome</keyword>
<reference evidence="1 2" key="1">
    <citation type="submission" date="2023-03" db="EMBL/GenBank/DDBJ databases">
        <title>WGS of Gossypium arboreum.</title>
        <authorList>
            <person name="Yu D."/>
        </authorList>
    </citation>
    <scope>NUCLEOTIDE SEQUENCE [LARGE SCALE GENOMIC DNA]</scope>
    <source>
        <tissue evidence="1">Leaf</tissue>
    </source>
</reference>
<protein>
    <submittedName>
        <fullName evidence="1">Uncharacterized protein</fullName>
    </submittedName>
</protein>
<evidence type="ECO:0000313" key="2">
    <source>
        <dbReference type="Proteomes" id="UP001358586"/>
    </source>
</evidence>
<dbReference type="EMBL" id="JARKNE010000009">
    <property type="protein sequence ID" value="KAK5802585.1"/>
    <property type="molecule type" value="Genomic_DNA"/>
</dbReference>
<organism evidence="1 2">
    <name type="scientific">Gossypium arboreum</name>
    <name type="common">Tree cotton</name>
    <name type="synonym">Gossypium nanking</name>
    <dbReference type="NCBI Taxonomy" id="29729"/>
    <lineage>
        <taxon>Eukaryota</taxon>
        <taxon>Viridiplantae</taxon>
        <taxon>Streptophyta</taxon>
        <taxon>Embryophyta</taxon>
        <taxon>Tracheophyta</taxon>
        <taxon>Spermatophyta</taxon>
        <taxon>Magnoliopsida</taxon>
        <taxon>eudicotyledons</taxon>
        <taxon>Gunneridae</taxon>
        <taxon>Pentapetalae</taxon>
        <taxon>rosids</taxon>
        <taxon>malvids</taxon>
        <taxon>Malvales</taxon>
        <taxon>Malvaceae</taxon>
        <taxon>Malvoideae</taxon>
        <taxon>Gossypium</taxon>
    </lineage>
</organism>
<dbReference type="Proteomes" id="UP001358586">
    <property type="component" value="Chromosome 9"/>
</dbReference>
<sequence length="105" mass="12057">MDECVEPENVKVKEEAPYSIVEQQDLKVDIQQEMENGEMSEALGIIDEISNSSEESVEKSLHFLDTIVEIPHHKQIEDVPQQRNIQMEVENSKEVELVILPLMIP</sequence>
<accession>A0ABR0NML8</accession>
<comment type="caution">
    <text evidence="1">The sequence shown here is derived from an EMBL/GenBank/DDBJ whole genome shotgun (WGS) entry which is preliminary data.</text>
</comment>
<evidence type="ECO:0000313" key="1">
    <source>
        <dbReference type="EMBL" id="KAK5802585.1"/>
    </source>
</evidence>
<proteinExistence type="predicted"/>
<gene>
    <name evidence="1" type="ORF">PVK06_030190</name>
</gene>